<dbReference type="FunFam" id="1.10.630.10:FF:000047">
    <property type="entry name" value="Cytochrome P450 monooxygenase"/>
    <property type="match status" value="1"/>
</dbReference>
<evidence type="ECO:0000313" key="16">
    <source>
        <dbReference type="Proteomes" id="UP000572817"/>
    </source>
</evidence>
<evidence type="ECO:0000256" key="1">
    <source>
        <dbReference type="ARBA" id="ARBA00001971"/>
    </source>
</evidence>
<sequence>MDFTSSSHLLTPRNIPTLLGGVVVTALVYSIGQVIYNLYFHPLRKFPGPRIYATSRIPYIFALLGGKINQTIVDAHKKYGEVVRIAPDELSFISGDTAWQDIYGFRGAKKPEFGKDLHWYSVSPNGVRSMLSTSREDHARVRRIFSHAFSDKALREQEPLIQRYIDLLVQRLHEKTAAGADVDMVRYYNFTTFDIIGDLTFGESFGCLESDDYHALVRGVFASVRALTLKLALRYYKLAERAYAPAGNVVMHNFTAARVDKRLGTETSRPDVITAVENQPESKALHAEELKSNSNLFLIAGSETTATLLSGTTAALLKNPAAMKKVCEEIRGAFESQEEITFDRVGQLPYLLAVLNEGFRFYPPVPTGFPRKVPDGGETVSGHYVPDNTSVYVSQYAAYHSPQNFVEPDSFIPERWLGNDPRFENDKKSVLMPFSNGPRNCLGKNLAYAEMRCILAKTLFNFDIEPVDEKKNWFDQKVFTLWEKSPLMVRLKEVRG</sequence>
<dbReference type="EMBL" id="WWBZ02000082">
    <property type="protein sequence ID" value="KAF4301045.1"/>
    <property type="molecule type" value="Genomic_DNA"/>
</dbReference>
<dbReference type="GO" id="GO:0020037">
    <property type="term" value="F:heme binding"/>
    <property type="evidence" value="ECO:0007669"/>
    <property type="project" value="InterPro"/>
</dbReference>
<evidence type="ECO:0000256" key="4">
    <source>
        <dbReference type="ARBA" id="ARBA00022617"/>
    </source>
</evidence>
<name>A0A8H4MXG9_9PEZI</name>
<keyword evidence="6 12" id="KW-0479">Metal-binding</keyword>
<dbReference type="InterPro" id="IPR036396">
    <property type="entry name" value="Cyt_P450_sf"/>
</dbReference>
<keyword evidence="8 13" id="KW-0560">Oxidoreductase</keyword>
<evidence type="ECO:0000256" key="3">
    <source>
        <dbReference type="ARBA" id="ARBA00010617"/>
    </source>
</evidence>
<accession>A0A8H4MXG9</accession>
<evidence type="ECO:0000256" key="13">
    <source>
        <dbReference type="RuleBase" id="RU000461"/>
    </source>
</evidence>
<keyword evidence="5 14" id="KW-0812">Transmembrane</keyword>
<keyword evidence="10 13" id="KW-0503">Monooxygenase</keyword>
<evidence type="ECO:0000256" key="11">
    <source>
        <dbReference type="ARBA" id="ARBA00023136"/>
    </source>
</evidence>
<dbReference type="PANTHER" id="PTHR24305:SF210">
    <property type="entry name" value="CYTOCHROME P450 MONOOXYGENASE ASQL-RELATED"/>
    <property type="match status" value="1"/>
</dbReference>
<dbReference type="PROSITE" id="PS00086">
    <property type="entry name" value="CYTOCHROME_P450"/>
    <property type="match status" value="1"/>
</dbReference>
<organism evidence="15 16">
    <name type="scientific">Botryosphaeria dothidea</name>
    <dbReference type="NCBI Taxonomy" id="55169"/>
    <lineage>
        <taxon>Eukaryota</taxon>
        <taxon>Fungi</taxon>
        <taxon>Dikarya</taxon>
        <taxon>Ascomycota</taxon>
        <taxon>Pezizomycotina</taxon>
        <taxon>Dothideomycetes</taxon>
        <taxon>Dothideomycetes incertae sedis</taxon>
        <taxon>Botryosphaeriales</taxon>
        <taxon>Botryosphaeriaceae</taxon>
        <taxon>Botryosphaeria</taxon>
    </lineage>
</organism>
<evidence type="ECO:0000256" key="12">
    <source>
        <dbReference type="PIRSR" id="PIRSR602401-1"/>
    </source>
</evidence>
<protein>
    <submittedName>
        <fullName evidence="15">Cytochrome P450</fullName>
    </submittedName>
</protein>
<dbReference type="PANTHER" id="PTHR24305">
    <property type="entry name" value="CYTOCHROME P450"/>
    <property type="match status" value="1"/>
</dbReference>
<dbReference type="PRINTS" id="PR00385">
    <property type="entry name" value="P450"/>
</dbReference>
<dbReference type="Pfam" id="PF00067">
    <property type="entry name" value="p450"/>
    <property type="match status" value="1"/>
</dbReference>
<comment type="cofactor">
    <cofactor evidence="1 12">
        <name>heme</name>
        <dbReference type="ChEBI" id="CHEBI:30413"/>
    </cofactor>
</comment>
<dbReference type="Proteomes" id="UP000572817">
    <property type="component" value="Unassembled WGS sequence"/>
</dbReference>
<evidence type="ECO:0000256" key="14">
    <source>
        <dbReference type="SAM" id="Phobius"/>
    </source>
</evidence>
<reference evidence="15" key="1">
    <citation type="submission" date="2020-04" db="EMBL/GenBank/DDBJ databases">
        <title>Genome Assembly and Annotation of Botryosphaeria dothidea sdau 11-99, a Latent Pathogen of Apple Fruit Ring Rot in China.</title>
        <authorList>
            <person name="Yu C."/>
            <person name="Diao Y."/>
            <person name="Lu Q."/>
            <person name="Zhao J."/>
            <person name="Cui S."/>
            <person name="Peng C."/>
            <person name="He B."/>
            <person name="Liu H."/>
        </authorList>
    </citation>
    <scope>NUCLEOTIDE SEQUENCE [LARGE SCALE GENOMIC DNA]</scope>
    <source>
        <strain evidence="15">Sdau11-99</strain>
    </source>
</reference>
<gene>
    <name evidence="15" type="ORF">GTA08_BOTSDO10717</name>
</gene>
<dbReference type="GO" id="GO:0016705">
    <property type="term" value="F:oxidoreductase activity, acting on paired donors, with incorporation or reduction of molecular oxygen"/>
    <property type="evidence" value="ECO:0007669"/>
    <property type="project" value="InterPro"/>
</dbReference>
<evidence type="ECO:0000256" key="5">
    <source>
        <dbReference type="ARBA" id="ARBA00022692"/>
    </source>
</evidence>
<keyword evidence="9 12" id="KW-0408">Iron</keyword>
<dbReference type="GO" id="GO:0004497">
    <property type="term" value="F:monooxygenase activity"/>
    <property type="evidence" value="ECO:0007669"/>
    <property type="project" value="UniProtKB-KW"/>
</dbReference>
<evidence type="ECO:0000256" key="2">
    <source>
        <dbReference type="ARBA" id="ARBA00004167"/>
    </source>
</evidence>
<keyword evidence="16" id="KW-1185">Reference proteome</keyword>
<evidence type="ECO:0000313" key="15">
    <source>
        <dbReference type="EMBL" id="KAF4301045.1"/>
    </source>
</evidence>
<dbReference type="CDD" id="cd11058">
    <property type="entry name" value="CYP60B-like"/>
    <property type="match status" value="1"/>
</dbReference>
<dbReference type="InterPro" id="IPR017972">
    <property type="entry name" value="Cyt_P450_CS"/>
</dbReference>
<evidence type="ECO:0000256" key="7">
    <source>
        <dbReference type="ARBA" id="ARBA00022989"/>
    </source>
</evidence>
<comment type="similarity">
    <text evidence="3 13">Belongs to the cytochrome P450 family.</text>
</comment>
<comment type="subcellular location">
    <subcellularLocation>
        <location evidence="2">Membrane</location>
        <topology evidence="2">Single-pass membrane protein</topology>
    </subcellularLocation>
</comment>
<dbReference type="AlphaFoldDB" id="A0A8H4MXG9"/>
<evidence type="ECO:0000256" key="6">
    <source>
        <dbReference type="ARBA" id="ARBA00022723"/>
    </source>
</evidence>
<dbReference type="InterPro" id="IPR050121">
    <property type="entry name" value="Cytochrome_P450_monoxygenase"/>
</dbReference>
<keyword evidence="11 14" id="KW-0472">Membrane</keyword>
<keyword evidence="4 12" id="KW-0349">Heme</keyword>
<evidence type="ECO:0000256" key="9">
    <source>
        <dbReference type="ARBA" id="ARBA00023004"/>
    </source>
</evidence>
<dbReference type="GO" id="GO:0005506">
    <property type="term" value="F:iron ion binding"/>
    <property type="evidence" value="ECO:0007669"/>
    <property type="project" value="InterPro"/>
</dbReference>
<dbReference type="OrthoDB" id="1470350at2759"/>
<dbReference type="InterPro" id="IPR001128">
    <property type="entry name" value="Cyt_P450"/>
</dbReference>
<dbReference type="GO" id="GO:0016020">
    <property type="term" value="C:membrane"/>
    <property type="evidence" value="ECO:0007669"/>
    <property type="project" value="UniProtKB-SubCell"/>
</dbReference>
<evidence type="ECO:0000256" key="10">
    <source>
        <dbReference type="ARBA" id="ARBA00023033"/>
    </source>
</evidence>
<dbReference type="GO" id="GO:0009403">
    <property type="term" value="P:toxin biosynthetic process"/>
    <property type="evidence" value="ECO:0007669"/>
    <property type="project" value="UniProtKB-ARBA"/>
</dbReference>
<dbReference type="SUPFAM" id="SSF48264">
    <property type="entry name" value="Cytochrome P450"/>
    <property type="match status" value="1"/>
</dbReference>
<keyword evidence="7 14" id="KW-1133">Transmembrane helix</keyword>
<dbReference type="PRINTS" id="PR00463">
    <property type="entry name" value="EP450I"/>
</dbReference>
<dbReference type="Gene3D" id="1.10.630.10">
    <property type="entry name" value="Cytochrome P450"/>
    <property type="match status" value="1"/>
</dbReference>
<feature type="transmembrane region" description="Helical" evidence="14">
    <location>
        <begin position="15"/>
        <end position="40"/>
    </location>
</feature>
<evidence type="ECO:0000256" key="8">
    <source>
        <dbReference type="ARBA" id="ARBA00023002"/>
    </source>
</evidence>
<comment type="caution">
    <text evidence="15">The sequence shown here is derived from an EMBL/GenBank/DDBJ whole genome shotgun (WGS) entry which is preliminary data.</text>
</comment>
<proteinExistence type="inferred from homology"/>
<feature type="binding site" description="axial binding residue" evidence="12">
    <location>
        <position position="441"/>
    </location>
    <ligand>
        <name>heme</name>
        <dbReference type="ChEBI" id="CHEBI:30413"/>
    </ligand>
    <ligandPart>
        <name>Fe</name>
        <dbReference type="ChEBI" id="CHEBI:18248"/>
    </ligandPart>
</feature>
<dbReference type="InterPro" id="IPR002401">
    <property type="entry name" value="Cyt_P450_E_grp-I"/>
</dbReference>